<sequence>MVSQYAVVEHFDIFLTHGQGIRWSLFTYHIEALVPSSSGAANASRTPQKFSGDKDVQFFTVGNLGRRTLVVYMKNLDSVFRVLEPVIGKIKRRRSTFDEVEIRSTVSTVGLDFFFPSDSYGLLLPKPRIVILCSKGFEIMDLSDFKSVIIPQKEDPRSEKPAKRCESCRPMEFGLYIGKRGDPSRRTDTIEWEETVEWVVRHGTCRTSSSSTAESSKSDT</sequence>
<dbReference type="EMBL" id="MU118348">
    <property type="protein sequence ID" value="KAF9642817.1"/>
    <property type="molecule type" value="Genomic_DNA"/>
</dbReference>
<gene>
    <name evidence="1" type="ORF">BDM02DRAFT_3192640</name>
</gene>
<comment type="caution">
    <text evidence="1">The sequence shown here is derived from an EMBL/GenBank/DDBJ whole genome shotgun (WGS) entry which is preliminary data.</text>
</comment>
<reference evidence="1" key="1">
    <citation type="submission" date="2019-10" db="EMBL/GenBank/DDBJ databases">
        <authorList>
            <consortium name="DOE Joint Genome Institute"/>
            <person name="Kuo A."/>
            <person name="Miyauchi S."/>
            <person name="Kiss E."/>
            <person name="Drula E."/>
            <person name="Kohler A."/>
            <person name="Sanchez-Garcia M."/>
            <person name="Andreopoulos B."/>
            <person name="Barry K.W."/>
            <person name="Bonito G."/>
            <person name="Buee M."/>
            <person name="Carver A."/>
            <person name="Chen C."/>
            <person name="Cichocki N."/>
            <person name="Clum A."/>
            <person name="Culley D."/>
            <person name="Crous P.W."/>
            <person name="Fauchery L."/>
            <person name="Girlanda M."/>
            <person name="Hayes R."/>
            <person name="Keri Z."/>
            <person name="Labutti K."/>
            <person name="Lipzen A."/>
            <person name="Lombard V."/>
            <person name="Magnuson J."/>
            <person name="Maillard F."/>
            <person name="Morin E."/>
            <person name="Murat C."/>
            <person name="Nolan M."/>
            <person name="Ohm R."/>
            <person name="Pangilinan J."/>
            <person name="Pereira M."/>
            <person name="Perotto S."/>
            <person name="Peter M."/>
            <person name="Riley R."/>
            <person name="Sitrit Y."/>
            <person name="Stielow B."/>
            <person name="Szollosi G."/>
            <person name="Zifcakova L."/>
            <person name="Stursova M."/>
            <person name="Spatafora J.W."/>
            <person name="Tedersoo L."/>
            <person name="Vaario L.-M."/>
            <person name="Yamada A."/>
            <person name="Yan M."/>
            <person name="Wang P."/>
            <person name="Xu J."/>
            <person name="Bruns T."/>
            <person name="Baldrian P."/>
            <person name="Vilgalys R."/>
            <person name="Henrissat B."/>
            <person name="Grigoriev I.V."/>
            <person name="Hibbett D."/>
            <person name="Nagy L.G."/>
            <person name="Martin F.M."/>
        </authorList>
    </citation>
    <scope>NUCLEOTIDE SEQUENCE</scope>
    <source>
        <strain evidence="1">P2</strain>
    </source>
</reference>
<proteinExistence type="predicted"/>
<evidence type="ECO:0000313" key="1">
    <source>
        <dbReference type="EMBL" id="KAF9642817.1"/>
    </source>
</evidence>
<keyword evidence="2" id="KW-1185">Reference proteome</keyword>
<dbReference type="Proteomes" id="UP000886501">
    <property type="component" value="Unassembled WGS sequence"/>
</dbReference>
<accession>A0ACB6YZY6</accession>
<protein>
    <submittedName>
        <fullName evidence="1">Uncharacterized protein</fullName>
    </submittedName>
</protein>
<reference evidence="1" key="2">
    <citation type="journal article" date="2020" name="Nat. Commun.">
        <title>Large-scale genome sequencing of mycorrhizal fungi provides insights into the early evolution of symbiotic traits.</title>
        <authorList>
            <person name="Miyauchi S."/>
            <person name="Kiss E."/>
            <person name="Kuo A."/>
            <person name="Drula E."/>
            <person name="Kohler A."/>
            <person name="Sanchez-Garcia M."/>
            <person name="Morin E."/>
            <person name="Andreopoulos B."/>
            <person name="Barry K.W."/>
            <person name="Bonito G."/>
            <person name="Buee M."/>
            <person name="Carver A."/>
            <person name="Chen C."/>
            <person name="Cichocki N."/>
            <person name="Clum A."/>
            <person name="Culley D."/>
            <person name="Crous P.W."/>
            <person name="Fauchery L."/>
            <person name="Girlanda M."/>
            <person name="Hayes R.D."/>
            <person name="Keri Z."/>
            <person name="LaButti K."/>
            <person name="Lipzen A."/>
            <person name="Lombard V."/>
            <person name="Magnuson J."/>
            <person name="Maillard F."/>
            <person name="Murat C."/>
            <person name="Nolan M."/>
            <person name="Ohm R.A."/>
            <person name="Pangilinan J."/>
            <person name="Pereira M.F."/>
            <person name="Perotto S."/>
            <person name="Peter M."/>
            <person name="Pfister S."/>
            <person name="Riley R."/>
            <person name="Sitrit Y."/>
            <person name="Stielow J.B."/>
            <person name="Szollosi G."/>
            <person name="Zifcakova L."/>
            <person name="Stursova M."/>
            <person name="Spatafora J.W."/>
            <person name="Tedersoo L."/>
            <person name="Vaario L.M."/>
            <person name="Yamada A."/>
            <person name="Yan M."/>
            <person name="Wang P."/>
            <person name="Xu J."/>
            <person name="Bruns T."/>
            <person name="Baldrian P."/>
            <person name="Vilgalys R."/>
            <person name="Dunand C."/>
            <person name="Henrissat B."/>
            <person name="Grigoriev I.V."/>
            <person name="Hibbett D."/>
            <person name="Nagy L.G."/>
            <person name="Martin F.M."/>
        </authorList>
    </citation>
    <scope>NUCLEOTIDE SEQUENCE</scope>
    <source>
        <strain evidence="1">P2</strain>
    </source>
</reference>
<evidence type="ECO:0000313" key="2">
    <source>
        <dbReference type="Proteomes" id="UP000886501"/>
    </source>
</evidence>
<organism evidence="1 2">
    <name type="scientific">Thelephora ganbajun</name>
    <name type="common">Ganba fungus</name>
    <dbReference type="NCBI Taxonomy" id="370292"/>
    <lineage>
        <taxon>Eukaryota</taxon>
        <taxon>Fungi</taxon>
        <taxon>Dikarya</taxon>
        <taxon>Basidiomycota</taxon>
        <taxon>Agaricomycotina</taxon>
        <taxon>Agaricomycetes</taxon>
        <taxon>Thelephorales</taxon>
        <taxon>Thelephoraceae</taxon>
        <taxon>Thelephora</taxon>
    </lineage>
</organism>
<name>A0ACB6YZY6_THEGA</name>